<dbReference type="HOGENOM" id="CLU_013985_34_4_9"/>
<dbReference type="Pfam" id="PF00583">
    <property type="entry name" value="Acetyltransf_1"/>
    <property type="match status" value="1"/>
</dbReference>
<dbReference type="Proteomes" id="UP000019050">
    <property type="component" value="Unassembled WGS sequence"/>
</dbReference>
<dbReference type="PANTHER" id="PTHR43877">
    <property type="entry name" value="AMINOALKYLPHOSPHONATE N-ACETYLTRANSFERASE-RELATED-RELATED"/>
    <property type="match status" value="1"/>
</dbReference>
<evidence type="ECO:0000259" key="3">
    <source>
        <dbReference type="PROSITE" id="PS51186"/>
    </source>
</evidence>
<dbReference type="GO" id="GO:0016747">
    <property type="term" value="F:acyltransferase activity, transferring groups other than amino-acyl groups"/>
    <property type="evidence" value="ECO:0007669"/>
    <property type="project" value="InterPro"/>
</dbReference>
<keyword evidence="2" id="KW-0012">Acyltransferase</keyword>
<dbReference type="eggNOG" id="COG0456">
    <property type="taxonomic scope" value="Bacteria"/>
</dbReference>
<protein>
    <submittedName>
        <fullName evidence="4">Acetyltransferase, GNAT family</fullName>
    </submittedName>
</protein>
<dbReference type="CDD" id="cd04301">
    <property type="entry name" value="NAT_SF"/>
    <property type="match status" value="1"/>
</dbReference>
<evidence type="ECO:0000256" key="2">
    <source>
        <dbReference type="ARBA" id="ARBA00023315"/>
    </source>
</evidence>
<proteinExistence type="predicted"/>
<comment type="caution">
    <text evidence="4">The sequence shown here is derived from an EMBL/GenBank/DDBJ whole genome shotgun (WGS) entry which is preliminary data.</text>
</comment>
<dbReference type="OrthoDB" id="9795206at2"/>
<feature type="domain" description="N-acetyltransferase" evidence="3">
    <location>
        <begin position="5"/>
        <end position="149"/>
    </location>
</feature>
<reference evidence="4" key="1">
    <citation type="submission" date="2013-06" db="EMBL/GenBank/DDBJ databases">
        <authorList>
            <person name="Weinstock G."/>
            <person name="Sodergren E."/>
            <person name="Clifton S."/>
            <person name="Fulton L."/>
            <person name="Fulton B."/>
            <person name="Courtney L."/>
            <person name="Fronick C."/>
            <person name="Harrison M."/>
            <person name="Strong C."/>
            <person name="Farmer C."/>
            <person name="Delahaunty K."/>
            <person name="Markovic C."/>
            <person name="Hall O."/>
            <person name="Minx P."/>
            <person name="Tomlinson C."/>
            <person name="Mitreva M."/>
            <person name="Nelson J."/>
            <person name="Hou S."/>
            <person name="Wollam A."/>
            <person name="Pepin K.H."/>
            <person name="Johnson M."/>
            <person name="Bhonagiri V."/>
            <person name="Nash W.E."/>
            <person name="Warren W."/>
            <person name="Chinwalla A."/>
            <person name="Mardis E.R."/>
            <person name="Wilson R.K."/>
        </authorList>
    </citation>
    <scope>NUCLEOTIDE SEQUENCE [LARGE SCALE GENOMIC DNA]</scope>
    <source>
        <strain evidence="4">ATCC 49176</strain>
    </source>
</reference>
<keyword evidence="1" id="KW-0808">Transferase</keyword>
<dbReference type="AlphaFoldDB" id="W1Q2P1"/>
<sequence length="149" mass="16609">MTGAIEIRLAQVEDATALQKLASQELGYDYPLEACQKRLEALLADDQQILLVACSQEAPKQALGIVHASYYYSFYGDPAYNVMALAVDQDYHHQGIGRLLMQALEARAISKGIHHVRLNSASHRTGAHDFYQSIGYDCYKTQKAFSKNL</sequence>
<dbReference type="InterPro" id="IPR016181">
    <property type="entry name" value="Acyl_CoA_acyltransferase"/>
</dbReference>
<dbReference type="STRING" id="592010.GCWU000182_001514"/>
<dbReference type="SUPFAM" id="SSF55729">
    <property type="entry name" value="Acyl-CoA N-acyltransferases (Nat)"/>
    <property type="match status" value="1"/>
</dbReference>
<name>W1Q2P1_ABIDE</name>
<dbReference type="GeneID" id="84818012"/>
<dbReference type="Gene3D" id="3.40.630.30">
    <property type="match status" value="1"/>
</dbReference>
<evidence type="ECO:0000256" key="1">
    <source>
        <dbReference type="ARBA" id="ARBA00022679"/>
    </source>
</evidence>
<dbReference type="InterPro" id="IPR050832">
    <property type="entry name" value="Bact_Acetyltransf"/>
</dbReference>
<dbReference type="RefSeq" id="WP_023392156.1">
    <property type="nucleotide sequence ID" value="NZ_KI535340.1"/>
</dbReference>
<dbReference type="EMBL" id="ACIN03000013">
    <property type="protein sequence ID" value="ESK65353.1"/>
    <property type="molecule type" value="Genomic_DNA"/>
</dbReference>
<keyword evidence="5" id="KW-1185">Reference proteome</keyword>
<organism evidence="4 5">
    <name type="scientific">Abiotrophia defectiva ATCC 49176</name>
    <dbReference type="NCBI Taxonomy" id="592010"/>
    <lineage>
        <taxon>Bacteria</taxon>
        <taxon>Bacillati</taxon>
        <taxon>Bacillota</taxon>
        <taxon>Bacilli</taxon>
        <taxon>Lactobacillales</taxon>
        <taxon>Aerococcaceae</taxon>
        <taxon>Abiotrophia</taxon>
    </lineage>
</organism>
<evidence type="ECO:0000313" key="5">
    <source>
        <dbReference type="Proteomes" id="UP000019050"/>
    </source>
</evidence>
<dbReference type="InterPro" id="IPR000182">
    <property type="entry name" value="GNAT_dom"/>
</dbReference>
<gene>
    <name evidence="4" type="ORF">GCWU000182_001514</name>
</gene>
<dbReference type="PROSITE" id="PS51186">
    <property type="entry name" value="GNAT"/>
    <property type="match status" value="1"/>
</dbReference>
<accession>W1Q2P1</accession>
<evidence type="ECO:0000313" key="4">
    <source>
        <dbReference type="EMBL" id="ESK65353.1"/>
    </source>
</evidence>